<keyword evidence="3 6" id="KW-0812">Transmembrane</keyword>
<dbReference type="CDD" id="cd06581">
    <property type="entry name" value="TM_PBP1_LivM_like"/>
    <property type="match status" value="1"/>
</dbReference>
<keyword evidence="5 6" id="KW-0472">Membrane</keyword>
<dbReference type="InterPro" id="IPR043428">
    <property type="entry name" value="LivM-like"/>
</dbReference>
<name>A0A345ZWQ9_9HYPH</name>
<sequence>MTRMTGQKAKILAVIVALLALLYIVPHSGSFVVLLATRAMAFAILAMSVDLLLGFTGLSSMGQAAYFGVGAYLTAVLATKLQFGLGWDFWIVVLLGILIGSALAALFGLFAIRATGVYFLMITLALGQCVWGLAYRWNSLTGGDNGINMTGRPNFGLDLSDDVTFFYLVFAFFAASLFMLYVLVRSPFGRSLEGIRERELRMQILGYNTWLHKYIAFIIAGGFGGLSGVLWAHTNGHVSPETVVLTTSVDSLLMVVLGGAGTLVGAILGAGIVFGLREYLSTLVPWWQYVLGGVYVLTILYLPMGLMGIPALLRQRFKGRPTEASAKIATKELASKPS</sequence>
<keyword evidence="4 6" id="KW-1133">Transmembrane helix</keyword>
<dbReference type="GO" id="GO:0005886">
    <property type="term" value="C:plasma membrane"/>
    <property type="evidence" value="ECO:0007669"/>
    <property type="project" value="UniProtKB-SubCell"/>
</dbReference>
<dbReference type="OrthoDB" id="7917346at2"/>
<protein>
    <submittedName>
        <fullName evidence="7">Branched-chain amino acid ABC transporter permease</fullName>
    </submittedName>
</protein>
<evidence type="ECO:0000256" key="1">
    <source>
        <dbReference type="ARBA" id="ARBA00004651"/>
    </source>
</evidence>
<dbReference type="PANTHER" id="PTHR30482:SF17">
    <property type="entry name" value="ABC TRANSPORTER ATP-BINDING PROTEIN"/>
    <property type="match status" value="1"/>
</dbReference>
<feature type="transmembrane region" description="Helical" evidence="6">
    <location>
        <begin position="252"/>
        <end position="274"/>
    </location>
</feature>
<feature type="transmembrane region" description="Helical" evidence="6">
    <location>
        <begin position="117"/>
        <end position="135"/>
    </location>
</feature>
<feature type="transmembrane region" description="Helical" evidence="6">
    <location>
        <begin position="286"/>
        <end position="313"/>
    </location>
</feature>
<dbReference type="KEGG" id="ptaw:DW352_13050"/>
<accession>A0A345ZWQ9</accession>
<dbReference type="Pfam" id="PF02653">
    <property type="entry name" value="BPD_transp_2"/>
    <property type="match status" value="1"/>
</dbReference>
<feature type="transmembrane region" description="Helical" evidence="6">
    <location>
        <begin position="89"/>
        <end position="110"/>
    </location>
</feature>
<dbReference type="AlphaFoldDB" id="A0A345ZWQ9"/>
<feature type="transmembrane region" description="Helical" evidence="6">
    <location>
        <begin position="205"/>
        <end position="232"/>
    </location>
</feature>
<keyword evidence="8" id="KW-1185">Reference proteome</keyword>
<evidence type="ECO:0000256" key="6">
    <source>
        <dbReference type="SAM" id="Phobius"/>
    </source>
</evidence>
<gene>
    <name evidence="7" type="ORF">DW352_13050</name>
</gene>
<evidence type="ECO:0000256" key="4">
    <source>
        <dbReference type="ARBA" id="ARBA00022989"/>
    </source>
</evidence>
<feature type="transmembrane region" description="Helical" evidence="6">
    <location>
        <begin position="40"/>
        <end position="58"/>
    </location>
</feature>
<evidence type="ECO:0000256" key="3">
    <source>
        <dbReference type="ARBA" id="ARBA00022692"/>
    </source>
</evidence>
<evidence type="ECO:0000313" key="7">
    <source>
        <dbReference type="EMBL" id="AXK81356.1"/>
    </source>
</evidence>
<organism evidence="7 8">
    <name type="scientific">Pseudolabrys taiwanensis</name>
    <dbReference type="NCBI Taxonomy" id="331696"/>
    <lineage>
        <taxon>Bacteria</taxon>
        <taxon>Pseudomonadati</taxon>
        <taxon>Pseudomonadota</taxon>
        <taxon>Alphaproteobacteria</taxon>
        <taxon>Hyphomicrobiales</taxon>
        <taxon>Xanthobacteraceae</taxon>
        <taxon>Pseudolabrys</taxon>
    </lineage>
</organism>
<evidence type="ECO:0000313" key="8">
    <source>
        <dbReference type="Proteomes" id="UP000254889"/>
    </source>
</evidence>
<comment type="subcellular location">
    <subcellularLocation>
        <location evidence="1">Cell membrane</location>
        <topology evidence="1">Multi-pass membrane protein</topology>
    </subcellularLocation>
</comment>
<dbReference type="EMBL" id="CP031417">
    <property type="protein sequence ID" value="AXK81356.1"/>
    <property type="molecule type" value="Genomic_DNA"/>
</dbReference>
<evidence type="ECO:0000256" key="2">
    <source>
        <dbReference type="ARBA" id="ARBA00022475"/>
    </source>
</evidence>
<feature type="transmembrane region" description="Helical" evidence="6">
    <location>
        <begin position="65"/>
        <end position="83"/>
    </location>
</feature>
<dbReference type="Proteomes" id="UP000254889">
    <property type="component" value="Chromosome"/>
</dbReference>
<reference evidence="7 8" key="1">
    <citation type="submission" date="2018-07" db="EMBL/GenBank/DDBJ databases">
        <authorList>
            <person name="Quirk P.G."/>
            <person name="Krulwich T.A."/>
        </authorList>
    </citation>
    <scope>NUCLEOTIDE SEQUENCE [LARGE SCALE GENOMIC DNA]</scope>
    <source>
        <strain evidence="7 8">CC-BB4</strain>
    </source>
</reference>
<keyword evidence="2" id="KW-1003">Cell membrane</keyword>
<dbReference type="InterPro" id="IPR001851">
    <property type="entry name" value="ABC_transp_permease"/>
</dbReference>
<feature type="transmembrane region" description="Helical" evidence="6">
    <location>
        <begin position="165"/>
        <end position="184"/>
    </location>
</feature>
<evidence type="ECO:0000256" key="5">
    <source>
        <dbReference type="ARBA" id="ARBA00023136"/>
    </source>
</evidence>
<dbReference type="PANTHER" id="PTHR30482">
    <property type="entry name" value="HIGH-AFFINITY BRANCHED-CHAIN AMINO ACID TRANSPORT SYSTEM PERMEASE"/>
    <property type="match status" value="1"/>
</dbReference>
<dbReference type="GO" id="GO:0015658">
    <property type="term" value="F:branched-chain amino acid transmembrane transporter activity"/>
    <property type="evidence" value="ECO:0007669"/>
    <property type="project" value="InterPro"/>
</dbReference>
<proteinExistence type="predicted"/>